<dbReference type="EMBL" id="JAUDEO010000016">
    <property type="protein sequence ID" value="MDM8333726.1"/>
    <property type="molecule type" value="Genomic_DNA"/>
</dbReference>
<name>A0ABT7VNL8_9LACO</name>
<proteinExistence type="predicted"/>
<keyword evidence="3" id="KW-1185">Reference proteome</keyword>
<protein>
    <submittedName>
        <fullName evidence="2">Uncharacterized protein</fullName>
    </submittedName>
</protein>
<dbReference type="RefSeq" id="WP_289559747.1">
    <property type="nucleotide sequence ID" value="NZ_JAUDEO010000016.1"/>
</dbReference>
<evidence type="ECO:0000313" key="2">
    <source>
        <dbReference type="EMBL" id="MDM8333726.1"/>
    </source>
</evidence>
<dbReference type="Proteomes" id="UP001529423">
    <property type="component" value="Unassembled WGS sequence"/>
</dbReference>
<sequence>MMVNFNHAKKVAAGCLAMSSCALFLWLNQTGIQADQVMTGQSVTTSQLASNQGTNNSTGGKPIPLLIHKITVTTPA</sequence>
<feature type="signal peptide" evidence="1">
    <location>
        <begin position="1"/>
        <end position="34"/>
    </location>
</feature>
<feature type="chain" id="PRO_5047177812" evidence="1">
    <location>
        <begin position="35"/>
        <end position="76"/>
    </location>
</feature>
<organism evidence="2 3">
    <name type="scientific">Limosilactobacillus panis</name>
    <dbReference type="NCBI Taxonomy" id="47493"/>
    <lineage>
        <taxon>Bacteria</taxon>
        <taxon>Bacillati</taxon>
        <taxon>Bacillota</taxon>
        <taxon>Bacilli</taxon>
        <taxon>Lactobacillales</taxon>
        <taxon>Lactobacillaceae</taxon>
        <taxon>Limosilactobacillus</taxon>
    </lineage>
</organism>
<reference evidence="2 3" key="3">
    <citation type="submission" date="2023-06" db="EMBL/GenBank/DDBJ databases">
        <authorList>
            <person name="Zeman M."/>
            <person name="Kubasova T."/>
            <person name="Jahodarova E."/>
            <person name="Nykrynova M."/>
            <person name="Rychlik I."/>
        </authorList>
    </citation>
    <scope>NUCLEOTIDE SEQUENCE [LARGE SCALE GENOMIC DNA]</scope>
    <source>
        <strain evidence="2 3">105_WCHN</strain>
    </source>
</reference>
<keyword evidence="1" id="KW-0732">Signal</keyword>
<reference evidence="3" key="2">
    <citation type="submission" date="2023-06" db="EMBL/GenBank/DDBJ databases">
        <title>Identification and characterization of horizontal gene transfer across gut microbiota members of farm animals based on homology search.</title>
        <authorList>
            <person name="Zeman M."/>
            <person name="Kubasova T."/>
            <person name="Jahodarova E."/>
            <person name="Nykrynova M."/>
            <person name="Rychlik I."/>
        </authorList>
    </citation>
    <scope>NUCLEOTIDE SEQUENCE [LARGE SCALE GENOMIC DNA]</scope>
    <source>
        <strain evidence="3">105_WCHN</strain>
    </source>
</reference>
<evidence type="ECO:0000313" key="3">
    <source>
        <dbReference type="Proteomes" id="UP001529423"/>
    </source>
</evidence>
<reference evidence="2 3" key="1">
    <citation type="submission" date="2023-06" db="EMBL/GenBank/DDBJ databases">
        <title>Identification and characterization of horizontal gene transfer across gut microbiota members of farm animals based on homology search.</title>
        <authorList>
            <person name="Schwarzerova J."/>
            <person name="Nykrynova M."/>
            <person name="Jureckova K."/>
            <person name="Cejkova D."/>
            <person name="Rychlik I."/>
        </authorList>
    </citation>
    <scope>NUCLEOTIDE SEQUENCE [LARGE SCALE GENOMIC DNA]</scope>
    <source>
        <strain evidence="2 3">105_WCHN</strain>
    </source>
</reference>
<accession>A0ABT7VNL8</accession>
<gene>
    <name evidence="2" type="ORF">QUW46_03940</name>
</gene>
<comment type="caution">
    <text evidence="2">The sequence shown here is derived from an EMBL/GenBank/DDBJ whole genome shotgun (WGS) entry which is preliminary data.</text>
</comment>
<evidence type="ECO:0000256" key="1">
    <source>
        <dbReference type="SAM" id="SignalP"/>
    </source>
</evidence>